<feature type="transmembrane region" description="Helical" evidence="6">
    <location>
        <begin position="160"/>
        <end position="181"/>
    </location>
</feature>
<keyword evidence="2 6" id="KW-0812">Transmembrane</keyword>
<accession>A0AAW0V4L9</accession>
<feature type="transmembrane region" description="Helical" evidence="6">
    <location>
        <begin position="223"/>
        <end position="240"/>
    </location>
</feature>
<keyword evidence="8" id="KW-1185">Reference proteome</keyword>
<protein>
    <recommendedName>
        <fullName evidence="9">Proton-coupled folate transporter</fullName>
    </recommendedName>
</protein>
<evidence type="ECO:0000313" key="7">
    <source>
        <dbReference type="EMBL" id="KAK8407269.1"/>
    </source>
</evidence>
<evidence type="ECO:0000256" key="5">
    <source>
        <dbReference type="SAM" id="MobiDB-lite"/>
    </source>
</evidence>
<dbReference type="InterPro" id="IPR036259">
    <property type="entry name" value="MFS_trans_sf"/>
</dbReference>
<feature type="transmembrane region" description="Helical" evidence="6">
    <location>
        <begin position="287"/>
        <end position="307"/>
    </location>
</feature>
<feature type="transmembrane region" description="Helical" evidence="6">
    <location>
        <begin position="193"/>
        <end position="211"/>
    </location>
</feature>
<evidence type="ECO:0008006" key="9">
    <source>
        <dbReference type="Google" id="ProtNLM"/>
    </source>
</evidence>
<dbReference type="Gene3D" id="1.20.1250.20">
    <property type="entry name" value="MFS general substrate transporter like domains"/>
    <property type="match status" value="1"/>
</dbReference>
<organism evidence="7 8">
    <name type="scientific">Scylla paramamosain</name>
    <name type="common">Mud crab</name>
    <dbReference type="NCBI Taxonomy" id="85552"/>
    <lineage>
        <taxon>Eukaryota</taxon>
        <taxon>Metazoa</taxon>
        <taxon>Ecdysozoa</taxon>
        <taxon>Arthropoda</taxon>
        <taxon>Crustacea</taxon>
        <taxon>Multicrustacea</taxon>
        <taxon>Malacostraca</taxon>
        <taxon>Eumalacostraca</taxon>
        <taxon>Eucarida</taxon>
        <taxon>Decapoda</taxon>
        <taxon>Pleocyemata</taxon>
        <taxon>Brachyura</taxon>
        <taxon>Eubrachyura</taxon>
        <taxon>Portunoidea</taxon>
        <taxon>Portunidae</taxon>
        <taxon>Portuninae</taxon>
        <taxon>Scylla</taxon>
    </lineage>
</organism>
<dbReference type="EMBL" id="JARAKH010000001">
    <property type="protein sequence ID" value="KAK8407268.1"/>
    <property type="molecule type" value="Genomic_DNA"/>
</dbReference>
<feature type="transmembrane region" description="Helical" evidence="6">
    <location>
        <begin position="420"/>
        <end position="439"/>
    </location>
</feature>
<comment type="caution">
    <text evidence="7">The sequence shown here is derived from an EMBL/GenBank/DDBJ whole genome shotgun (WGS) entry which is preliminary data.</text>
</comment>
<sequence length="514" mass="56153">MADGEQVYDVEESPPTRAAQPASTGGYEGRSKARKVTVEPVLFVHNMCSQMMWLASQDLQVDKACAVNVGLSDRICADLSHHSQDQSTVMDVVSSLLMYRSIFETSIKAVWLLMLGSWSDRYSRQLPLIISICGLGGEALVYLIISFMPSLPVESVLLASVPYSLSGGTHALLMICFAYLADTSKSGKRTFRMGLLDAAYYLGSPVGLALVDPLMAAGGYRAVYIFVMAFYAATIVYVVVRFHGERRRVENAEHQVMRKCQQCQESCDVGHLYQAVQVTVQPRPHHVTAYILLLILAMLLDALPVWGEGNVKYLFTQEAMGWNHTQYSHWGTFSSLLSVCVMVVVVPLLSLVAHVPDGWIGVLGGVSRTAASIFYGCVTSSSLSWLMWTGAVFGSGKNMAPVAIRSLLSKLSGSRQVGQVFAVMAMAETLVVLGAAPLYKSVYSATNDYRPATYNFLSVGFNLLLTFILLGVTLQLKKVWIFLSISGEEPSSQNTAKPPSAQSSHTQNCEQQES</sequence>
<dbReference type="AlphaFoldDB" id="A0AAW0V4L9"/>
<dbReference type="GO" id="GO:0016020">
    <property type="term" value="C:membrane"/>
    <property type="evidence" value="ECO:0007669"/>
    <property type="project" value="UniProtKB-SubCell"/>
</dbReference>
<evidence type="ECO:0000313" key="8">
    <source>
        <dbReference type="Proteomes" id="UP001487740"/>
    </source>
</evidence>
<dbReference type="Pfam" id="PF07690">
    <property type="entry name" value="MFS_1"/>
    <property type="match status" value="1"/>
</dbReference>
<gene>
    <name evidence="7" type="ORF">O3P69_002076</name>
</gene>
<proteinExistence type="predicted"/>
<dbReference type="SUPFAM" id="SSF103473">
    <property type="entry name" value="MFS general substrate transporter"/>
    <property type="match status" value="1"/>
</dbReference>
<feature type="region of interest" description="Disordered" evidence="5">
    <location>
        <begin position="489"/>
        <end position="514"/>
    </location>
</feature>
<dbReference type="PANTHER" id="PTHR23507">
    <property type="entry name" value="ZGC:174356"/>
    <property type="match status" value="1"/>
</dbReference>
<feature type="transmembrane region" description="Helical" evidence="6">
    <location>
        <begin position="459"/>
        <end position="476"/>
    </location>
</feature>
<dbReference type="GO" id="GO:0022857">
    <property type="term" value="F:transmembrane transporter activity"/>
    <property type="evidence" value="ECO:0007669"/>
    <property type="project" value="InterPro"/>
</dbReference>
<dbReference type="InterPro" id="IPR011701">
    <property type="entry name" value="MFS"/>
</dbReference>
<dbReference type="Proteomes" id="UP001487740">
    <property type="component" value="Unassembled WGS sequence"/>
</dbReference>
<evidence type="ECO:0000256" key="4">
    <source>
        <dbReference type="ARBA" id="ARBA00023136"/>
    </source>
</evidence>
<evidence type="ECO:0000256" key="3">
    <source>
        <dbReference type="ARBA" id="ARBA00022989"/>
    </source>
</evidence>
<evidence type="ECO:0000256" key="1">
    <source>
        <dbReference type="ARBA" id="ARBA00004141"/>
    </source>
</evidence>
<feature type="transmembrane region" description="Helical" evidence="6">
    <location>
        <begin position="327"/>
        <end position="352"/>
    </location>
</feature>
<evidence type="ECO:0000256" key="6">
    <source>
        <dbReference type="SAM" id="Phobius"/>
    </source>
</evidence>
<reference evidence="7 8" key="1">
    <citation type="submission" date="2023-03" db="EMBL/GenBank/DDBJ databases">
        <title>High-quality genome of Scylla paramamosain provides insights in environmental adaptation.</title>
        <authorList>
            <person name="Zhang L."/>
        </authorList>
    </citation>
    <scope>NUCLEOTIDE SEQUENCE [LARGE SCALE GENOMIC DNA]</scope>
    <source>
        <strain evidence="7">LZ_2023a</strain>
        <tissue evidence="7">Muscle</tissue>
    </source>
</reference>
<comment type="subcellular location">
    <subcellularLocation>
        <location evidence="1">Membrane</location>
        <topology evidence="1">Multi-pass membrane protein</topology>
    </subcellularLocation>
</comment>
<dbReference type="PANTHER" id="PTHR23507:SF1">
    <property type="entry name" value="FI18259P1-RELATED"/>
    <property type="match status" value="1"/>
</dbReference>
<feature type="compositionally biased region" description="Acidic residues" evidence="5">
    <location>
        <begin position="1"/>
        <end position="12"/>
    </location>
</feature>
<evidence type="ECO:0000256" key="2">
    <source>
        <dbReference type="ARBA" id="ARBA00022692"/>
    </source>
</evidence>
<feature type="transmembrane region" description="Helical" evidence="6">
    <location>
        <begin position="128"/>
        <end position="148"/>
    </location>
</feature>
<feature type="region of interest" description="Disordered" evidence="5">
    <location>
        <begin position="1"/>
        <end position="31"/>
    </location>
</feature>
<keyword evidence="3 6" id="KW-1133">Transmembrane helix</keyword>
<dbReference type="EMBL" id="JARAKH010000001">
    <property type="protein sequence ID" value="KAK8407269.1"/>
    <property type="molecule type" value="Genomic_DNA"/>
</dbReference>
<name>A0AAW0V4L9_SCYPA</name>
<keyword evidence="4 6" id="KW-0472">Membrane</keyword>